<name>I8VP46_9BACE</name>
<evidence type="ECO:0000313" key="1">
    <source>
        <dbReference type="EMBL" id="EIY27137.1"/>
    </source>
</evidence>
<dbReference type="Proteomes" id="UP000003741">
    <property type="component" value="Unassembled WGS sequence"/>
</dbReference>
<dbReference type="AlphaFoldDB" id="I8VP46"/>
<keyword evidence="2" id="KW-1185">Reference proteome</keyword>
<gene>
    <name evidence="1" type="ORF">HMPREF1062_03851</name>
</gene>
<dbReference type="EMBL" id="AGXG01000084">
    <property type="protein sequence ID" value="EIY27137.1"/>
    <property type="molecule type" value="Genomic_DNA"/>
</dbReference>
<accession>I8VP46</accession>
<dbReference type="HOGENOM" id="CLU_1444952_0_0_10"/>
<protein>
    <submittedName>
        <fullName evidence="1">Uncharacterized protein</fullName>
    </submittedName>
</protein>
<dbReference type="PATRIC" id="fig|997874.3.peg.3938"/>
<dbReference type="OrthoDB" id="1046826at2"/>
<organism evidence="1 2">
    <name type="scientific">Bacteroides cellulosilyticus CL02T12C19</name>
    <dbReference type="NCBI Taxonomy" id="997874"/>
    <lineage>
        <taxon>Bacteria</taxon>
        <taxon>Pseudomonadati</taxon>
        <taxon>Bacteroidota</taxon>
        <taxon>Bacteroidia</taxon>
        <taxon>Bacteroidales</taxon>
        <taxon>Bacteroidaceae</taxon>
        <taxon>Bacteroides</taxon>
    </lineage>
</organism>
<comment type="caution">
    <text evidence="1">The sequence shown here is derived from an EMBL/GenBank/DDBJ whole genome shotgun (WGS) entry which is preliminary data.</text>
</comment>
<sequence length="187" mass="20891">MTYSKRVTELQRIYSLTPEDVFFCMLVASGATRQEAYAAIYRPTTNGTGTIASKANALQKNKPGILQLIEAIQYQRSGADTPTKTTSPKEDAAKIAESNKVDKKTLDTFRSKDGILEGLIKVLPSVTGKDKAAVLIQIADLQRMKQEENKEEAEQVVYYHPVSCFRCALYAEHKKKQKEEARKDADI</sequence>
<evidence type="ECO:0000313" key="2">
    <source>
        <dbReference type="Proteomes" id="UP000003741"/>
    </source>
</evidence>
<dbReference type="RefSeq" id="WP_007218091.1">
    <property type="nucleotide sequence ID" value="NZ_JH724088.1"/>
</dbReference>
<reference evidence="1 2" key="1">
    <citation type="submission" date="2012-02" db="EMBL/GenBank/DDBJ databases">
        <title>The Genome Sequence of Bacteroides cellulosilyticus CL02T12C19.</title>
        <authorList>
            <consortium name="The Broad Institute Genome Sequencing Platform"/>
            <person name="Earl A."/>
            <person name="Ward D."/>
            <person name="Feldgarden M."/>
            <person name="Gevers D."/>
            <person name="Zitomersky N.L."/>
            <person name="Coyne M.J."/>
            <person name="Comstock L.E."/>
            <person name="Young S.K."/>
            <person name="Zeng Q."/>
            <person name="Gargeya S."/>
            <person name="Fitzgerald M."/>
            <person name="Haas B."/>
            <person name="Abouelleil A."/>
            <person name="Alvarado L."/>
            <person name="Arachchi H.M."/>
            <person name="Berlin A."/>
            <person name="Chapman S.B."/>
            <person name="Gearin G."/>
            <person name="Goldberg J."/>
            <person name="Griggs A."/>
            <person name="Gujja S."/>
            <person name="Hansen M."/>
            <person name="Heiman D."/>
            <person name="Howarth C."/>
            <person name="Larimer J."/>
            <person name="Lui A."/>
            <person name="MacDonald P.J.P."/>
            <person name="McCowen C."/>
            <person name="Montmayeur A."/>
            <person name="Murphy C."/>
            <person name="Neiman D."/>
            <person name="Pearson M."/>
            <person name="Priest M."/>
            <person name="Roberts A."/>
            <person name="Saif S."/>
            <person name="Shea T."/>
            <person name="Sisk P."/>
            <person name="Stolte C."/>
            <person name="Sykes S."/>
            <person name="Wortman J."/>
            <person name="Nusbaum C."/>
            <person name="Birren B."/>
        </authorList>
    </citation>
    <scope>NUCLEOTIDE SEQUENCE [LARGE SCALE GENOMIC DNA]</scope>
    <source>
        <strain evidence="1 2">CL02T12C19</strain>
    </source>
</reference>
<proteinExistence type="predicted"/>